<name>A0A381V1I6_9ZZZZ</name>
<organism evidence="1">
    <name type="scientific">marine metagenome</name>
    <dbReference type="NCBI Taxonomy" id="408172"/>
    <lineage>
        <taxon>unclassified sequences</taxon>
        <taxon>metagenomes</taxon>
        <taxon>ecological metagenomes</taxon>
    </lineage>
</organism>
<gene>
    <name evidence="1" type="ORF">METZ01_LOCUS86542</name>
</gene>
<proteinExistence type="predicted"/>
<dbReference type="AlphaFoldDB" id="A0A381V1I6"/>
<dbReference type="EMBL" id="UINC01007505">
    <property type="protein sequence ID" value="SVA33688.1"/>
    <property type="molecule type" value="Genomic_DNA"/>
</dbReference>
<accession>A0A381V1I6</accession>
<evidence type="ECO:0000313" key="1">
    <source>
        <dbReference type="EMBL" id="SVA33688.1"/>
    </source>
</evidence>
<reference evidence="1" key="1">
    <citation type="submission" date="2018-05" db="EMBL/GenBank/DDBJ databases">
        <authorList>
            <person name="Lanie J.A."/>
            <person name="Ng W.-L."/>
            <person name="Kazmierczak K.M."/>
            <person name="Andrzejewski T.M."/>
            <person name="Davidsen T.M."/>
            <person name="Wayne K.J."/>
            <person name="Tettelin H."/>
            <person name="Glass J.I."/>
            <person name="Rusch D."/>
            <person name="Podicherti R."/>
            <person name="Tsui H.-C.T."/>
            <person name="Winkler M.E."/>
        </authorList>
    </citation>
    <scope>NUCLEOTIDE SEQUENCE</scope>
</reference>
<protein>
    <submittedName>
        <fullName evidence="1">Uncharacterized protein</fullName>
    </submittedName>
</protein>
<feature type="non-terminal residue" evidence="1">
    <location>
        <position position="1"/>
    </location>
</feature>
<sequence>VVGKDSDTDPTIHIGVNLPLARSSFTTARFS</sequence>